<dbReference type="KEGG" id="llu:AKJ09_08660"/>
<keyword evidence="3" id="KW-0238">DNA-binding</keyword>
<dbReference type="InterPro" id="IPR058163">
    <property type="entry name" value="LysR-type_TF_proteobact-type"/>
</dbReference>
<keyword evidence="2" id="KW-0805">Transcription regulation</keyword>
<dbReference type="InterPro" id="IPR000847">
    <property type="entry name" value="LysR_HTH_N"/>
</dbReference>
<dbReference type="FunFam" id="1.10.10.10:FF:000001">
    <property type="entry name" value="LysR family transcriptional regulator"/>
    <property type="match status" value="1"/>
</dbReference>
<dbReference type="EMBL" id="CP012333">
    <property type="protein sequence ID" value="AKV01997.1"/>
    <property type="molecule type" value="Genomic_DNA"/>
</dbReference>
<feature type="domain" description="HTH lysR-type" evidence="5">
    <location>
        <begin position="15"/>
        <end position="66"/>
    </location>
</feature>
<evidence type="ECO:0000313" key="7">
    <source>
        <dbReference type="Proteomes" id="UP000064967"/>
    </source>
</evidence>
<dbReference type="Pfam" id="PF00126">
    <property type="entry name" value="HTH_1"/>
    <property type="match status" value="1"/>
</dbReference>
<dbReference type="PANTHER" id="PTHR30537:SF5">
    <property type="entry name" value="HTH-TYPE TRANSCRIPTIONAL ACTIVATOR TTDR-RELATED"/>
    <property type="match status" value="1"/>
</dbReference>
<evidence type="ECO:0000259" key="5">
    <source>
        <dbReference type="PROSITE" id="PS50931"/>
    </source>
</evidence>
<dbReference type="PATRIC" id="fig|1391654.3.peg.8774"/>
<dbReference type="SUPFAM" id="SSF46785">
    <property type="entry name" value="Winged helix' DNA-binding domain"/>
    <property type="match status" value="1"/>
</dbReference>
<dbReference type="PANTHER" id="PTHR30537">
    <property type="entry name" value="HTH-TYPE TRANSCRIPTIONAL REGULATOR"/>
    <property type="match status" value="1"/>
</dbReference>
<dbReference type="Gene3D" id="3.40.190.290">
    <property type="match status" value="1"/>
</dbReference>
<accession>A0A0K1Q8K1</accession>
<dbReference type="InterPro" id="IPR005119">
    <property type="entry name" value="LysR_subst-bd"/>
</dbReference>
<evidence type="ECO:0000313" key="6">
    <source>
        <dbReference type="EMBL" id="AKV01997.1"/>
    </source>
</evidence>
<dbReference type="GO" id="GO:0043565">
    <property type="term" value="F:sequence-specific DNA binding"/>
    <property type="evidence" value="ECO:0007669"/>
    <property type="project" value="TreeGrafter"/>
</dbReference>
<comment type="similarity">
    <text evidence="1">Belongs to the LysR transcriptional regulatory family.</text>
</comment>
<dbReference type="OrthoDB" id="5416547at2"/>
<keyword evidence="4" id="KW-0804">Transcription</keyword>
<dbReference type="Proteomes" id="UP000064967">
    <property type="component" value="Chromosome"/>
</dbReference>
<sequence length="304" mass="33545">MVHPKNEMISLDGGRLFVAVARQGSFVEAARRTGVPTSTVSRHIAELEEAIGVRLFQRTSRKVSLTSDGARLFERVGPLFDELSTALDAAADREEEPAGTLRVTAPVVTGASHVAPLLFEFSKAHPKVSVELELTNAIVDLVEDRFDLAFRIGPVEGADLVARRIWSFPYGLAASPRFVDDTLRGRTQITADELVQLPALVTSRRGAWRLRRKDGTRDDVRPSARILVNDPRVAVEGATRGLGIVCAPLEMLTARKNALTLLGVRGRTFEPREIFIVYPSRRLVPSRVRAAVDWFFRKSRRGGA</sequence>
<gene>
    <name evidence="6" type="ORF">AKJ09_08660</name>
</gene>
<evidence type="ECO:0000256" key="4">
    <source>
        <dbReference type="ARBA" id="ARBA00023163"/>
    </source>
</evidence>
<evidence type="ECO:0000256" key="3">
    <source>
        <dbReference type="ARBA" id="ARBA00023125"/>
    </source>
</evidence>
<dbReference type="InterPro" id="IPR036388">
    <property type="entry name" value="WH-like_DNA-bd_sf"/>
</dbReference>
<keyword evidence="7" id="KW-1185">Reference proteome</keyword>
<dbReference type="Pfam" id="PF03466">
    <property type="entry name" value="LysR_substrate"/>
    <property type="match status" value="1"/>
</dbReference>
<proteinExistence type="inferred from homology"/>
<dbReference type="Gene3D" id="1.10.10.10">
    <property type="entry name" value="Winged helix-like DNA-binding domain superfamily/Winged helix DNA-binding domain"/>
    <property type="match status" value="1"/>
</dbReference>
<dbReference type="GO" id="GO:0006351">
    <property type="term" value="P:DNA-templated transcription"/>
    <property type="evidence" value="ECO:0007669"/>
    <property type="project" value="TreeGrafter"/>
</dbReference>
<dbReference type="GO" id="GO:0003700">
    <property type="term" value="F:DNA-binding transcription factor activity"/>
    <property type="evidence" value="ECO:0007669"/>
    <property type="project" value="InterPro"/>
</dbReference>
<dbReference type="PROSITE" id="PS50931">
    <property type="entry name" value="HTH_LYSR"/>
    <property type="match status" value="1"/>
</dbReference>
<dbReference type="CDD" id="cd08422">
    <property type="entry name" value="PBP2_CrgA_like"/>
    <property type="match status" value="1"/>
</dbReference>
<dbReference type="STRING" id="1391654.AKJ09_08660"/>
<reference evidence="6 7" key="1">
    <citation type="submission" date="2015-08" db="EMBL/GenBank/DDBJ databases">
        <authorList>
            <person name="Babu N.S."/>
            <person name="Beckwith C.J."/>
            <person name="Beseler K.G."/>
            <person name="Brison A."/>
            <person name="Carone J.V."/>
            <person name="Caskin T.P."/>
            <person name="Diamond M."/>
            <person name="Durham M.E."/>
            <person name="Foxe J.M."/>
            <person name="Go M."/>
            <person name="Henderson B.A."/>
            <person name="Jones I.B."/>
            <person name="McGettigan J.A."/>
            <person name="Micheletti S.J."/>
            <person name="Nasrallah M.E."/>
            <person name="Ortiz D."/>
            <person name="Piller C.R."/>
            <person name="Privatt S.R."/>
            <person name="Schneider S.L."/>
            <person name="Sharp S."/>
            <person name="Smith T.C."/>
            <person name="Stanton J.D."/>
            <person name="Ullery H.E."/>
            <person name="Wilson R.J."/>
            <person name="Serrano M.G."/>
            <person name="Buck G."/>
            <person name="Lee V."/>
            <person name="Wang Y."/>
            <person name="Carvalho R."/>
            <person name="Voegtly L."/>
            <person name="Shi R."/>
            <person name="Duckworth R."/>
            <person name="Johnson A."/>
            <person name="Loviza R."/>
            <person name="Walstead R."/>
            <person name="Shah Z."/>
            <person name="Kiflezghi M."/>
            <person name="Wade K."/>
            <person name="Ball S.L."/>
            <person name="Bradley K.W."/>
            <person name="Asai D.J."/>
            <person name="Bowman C.A."/>
            <person name="Russell D.A."/>
            <person name="Pope W.H."/>
            <person name="Jacobs-Sera D."/>
            <person name="Hendrix R.W."/>
            <person name="Hatfull G.F."/>
        </authorList>
    </citation>
    <scope>NUCLEOTIDE SEQUENCE [LARGE SCALE GENOMIC DNA]</scope>
    <source>
        <strain evidence="6 7">DSM 27648</strain>
    </source>
</reference>
<protein>
    <submittedName>
        <fullName evidence="6">Transcriptional regulator, LysR family</fullName>
    </submittedName>
</protein>
<evidence type="ECO:0000256" key="1">
    <source>
        <dbReference type="ARBA" id="ARBA00009437"/>
    </source>
</evidence>
<dbReference type="AlphaFoldDB" id="A0A0K1Q8K1"/>
<dbReference type="SUPFAM" id="SSF53850">
    <property type="entry name" value="Periplasmic binding protein-like II"/>
    <property type="match status" value="1"/>
</dbReference>
<name>A0A0K1Q8K1_9BACT</name>
<organism evidence="6 7">
    <name type="scientific">Labilithrix luteola</name>
    <dbReference type="NCBI Taxonomy" id="1391654"/>
    <lineage>
        <taxon>Bacteria</taxon>
        <taxon>Pseudomonadati</taxon>
        <taxon>Myxococcota</taxon>
        <taxon>Polyangia</taxon>
        <taxon>Polyangiales</taxon>
        <taxon>Labilitrichaceae</taxon>
        <taxon>Labilithrix</taxon>
    </lineage>
</organism>
<dbReference type="InterPro" id="IPR036390">
    <property type="entry name" value="WH_DNA-bd_sf"/>
</dbReference>
<evidence type="ECO:0000256" key="2">
    <source>
        <dbReference type="ARBA" id="ARBA00023015"/>
    </source>
</evidence>